<dbReference type="InterPro" id="IPR051965">
    <property type="entry name" value="ChromReg_NeuronalGeneExpr"/>
</dbReference>
<dbReference type="OrthoDB" id="1919336at2759"/>
<protein>
    <recommendedName>
        <fullName evidence="5">HMG box domain-containing protein</fullName>
    </recommendedName>
</protein>
<dbReference type="PANTHER" id="PTHR46040">
    <property type="entry name" value="HIGH MOBILITY GROUP PROTEIN 2"/>
    <property type="match status" value="1"/>
</dbReference>
<dbReference type="AlphaFoldDB" id="A0A2S5B381"/>
<dbReference type="Pfam" id="PF00505">
    <property type="entry name" value="HMG_box"/>
    <property type="match status" value="1"/>
</dbReference>
<evidence type="ECO:0000256" key="1">
    <source>
        <dbReference type="ARBA" id="ARBA00023125"/>
    </source>
</evidence>
<evidence type="ECO:0000313" key="7">
    <source>
        <dbReference type="Proteomes" id="UP000237144"/>
    </source>
</evidence>
<accession>A0A2S5B381</accession>
<feature type="compositionally biased region" description="Low complexity" evidence="4">
    <location>
        <begin position="188"/>
        <end position="198"/>
    </location>
</feature>
<feature type="region of interest" description="Disordered" evidence="4">
    <location>
        <begin position="61"/>
        <end position="98"/>
    </location>
</feature>
<dbReference type="EMBL" id="PJQD01000085">
    <property type="protein sequence ID" value="POY71248.1"/>
    <property type="molecule type" value="Genomic_DNA"/>
</dbReference>
<dbReference type="GO" id="GO:0010468">
    <property type="term" value="P:regulation of gene expression"/>
    <property type="evidence" value="ECO:0007669"/>
    <property type="project" value="TreeGrafter"/>
</dbReference>
<evidence type="ECO:0000259" key="5">
    <source>
        <dbReference type="PROSITE" id="PS50118"/>
    </source>
</evidence>
<dbReference type="STRING" id="741276.A0A2S5B381"/>
<dbReference type="Proteomes" id="UP000237144">
    <property type="component" value="Unassembled WGS sequence"/>
</dbReference>
<dbReference type="PROSITE" id="PS50118">
    <property type="entry name" value="HMG_BOX_2"/>
    <property type="match status" value="1"/>
</dbReference>
<keyword evidence="1 3" id="KW-0238">DNA-binding</keyword>
<keyword evidence="2 3" id="KW-0539">Nucleus</keyword>
<sequence>MADKKAAVVKALQQLGATFKQLSRAQADANEAVLDYANAIDKADDPSELLASFPNMFGDIATNPSAARGTNGDVIPKKRGRKEKKEKDPNAPKRPPSAYIEYQNSVREDFRKQYSDLPYSEVLKKIGLVWQGMTEAEKKAWHDITEKKKHQYLADKTAYEGEHGIAPVLPAPPKEPKKRGRKSNAEKAAMAAAAAAAADIPVVDAKKKKSILPGAPGLEADFDYDSQQPESESDSDDSDDGEDDDEDTSSESESEASPAPVVAPVKKDKHKSKKAKN</sequence>
<evidence type="ECO:0000313" key="6">
    <source>
        <dbReference type="EMBL" id="POY71248.1"/>
    </source>
</evidence>
<dbReference type="InterPro" id="IPR009071">
    <property type="entry name" value="HMG_box_dom"/>
</dbReference>
<evidence type="ECO:0000256" key="3">
    <source>
        <dbReference type="PROSITE-ProRule" id="PRU00267"/>
    </source>
</evidence>
<dbReference type="Gene3D" id="1.10.30.10">
    <property type="entry name" value="High mobility group box domain"/>
    <property type="match status" value="1"/>
</dbReference>
<organism evidence="6 7">
    <name type="scientific">Rhodotorula taiwanensis</name>
    <dbReference type="NCBI Taxonomy" id="741276"/>
    <lineage>
        <taxon>Eukaryota</taxon>
        <taxon>Fungi</taxon>
        <taxon>Dikarya</taxon>
        <taxon>Basidiomycota</taxon>
        <taxon>Pucciniomycotina</taxon>
        <taxon>Microbotryomycetes</taxon>
        <taxon>Sporidiobolales</taxon>
        <taxon>Sporidiobolaceae</taxon>
        <taxon>Rhodotorula</taxon>
    </lineage>
</organism>
<dbReference type="InterPro" id="IPR036910">
    <property type="entry name" value="HMG_box_dom_sf"/>
</dbReference>
<dbReference type="GO" id="GO:0003677">
    <property type="term" value="F:DNA binding"/>
    <property type="evidence" value="ECO:0007669"/>
    <property type="project" value="UniProtKB-UniRule"/>
</dbReference>
<comment type="caution">
    <text evidence="6">The sequence shown here is derived from an EMBL/GenBank/DDBJ whole genome shotgun (WGS) entry which is preliminary data.</text>
</comment>
<evidence type="ECO:0000256" key="4">
    <source>
        <dbReference type="SAM" id="MobiDB-lite"/>
    </source>
</evidence>
<proteinExistence type="predicted"/>
<evidence type="ECO:0000256" key="2">
    <source>
        <dbReference type="ARBA" id="ARBA00023242"/>
    </source>
</evidence>
<name>A0A2S5B381_9BASI</name>
<feature type="DNA-binding region" description="HMG box" evidence="3">
    <location>
        <begin position="92"/>
        <end position="160"/>
    </location>
</feature>
<feature type="region of interest" description="Disordered" evidence="4">
    <location>
        <begin position="160"/>
        <end position="277"/>
    </location>
</feature>
<feature type="compositionally biased region" description="Acidic residues" evidence="4">
    <location>
        <begin position="231"/>
        <end position="254"/>
    </location>
</feature>
<dbReference type="SUPFAM" id="SSF47095">
    <property type="entry name" value="HMG-box"/>
    <property type="match status" value="1"/>
</dbReference>
<dbReference type="GO" id="GO:0005634">
    <property type="term" value="C:nucleus"/>
    <property type="evidence" value="ECO:0007669"/>
    <property type="project" value="UniProtKB-UniRule"/>
</dbReference>
<keyword evidence="7" id="KW-1185">Reference proteome</keyword>
<gene>
    <name evidence="6" type="ORF">BMF94_5560</name>
</gene>
<feature type="domain" description="HMG box" evidence="5">
    <location>
        <begin position="92"/>
        <end position="160"/>
    </location>
</feature>
<dbReference type="SMART" id="SM00398">
    <property type="entry name" value="HMG"/>
    <property type="match status" value="1"/>
</dbReference>
<feature type="compositionally biased region" description="Basic residues" evidence="4">
    <location>
        <begin position="267"/>
        <end position="277"/>
    </location>
</feature>
<dbReference type="PANTHER" id="PTHR46040:SF3">
    <property type="entry name" value="HIGH MOBILITY GROUP PROTEIN 2"/>
    <property type="match status" value="1"/>
</dbReference>
<reference evidence="6 7" key="1">
    <citation type="journal article" date="2018" name="Front. Microbiol.">
        <title>Prospects for Fungal Bioremediation of Acidic Radioactive Waste Sites: Characterization and Genome Sequence of Rhodotorula taiwanensis MD1149.</title>
        <authorList>
            <person name="Tkavc R."/>
            <person name="Matrosova V.Y."/>
            <person name="Grichenko O.E."/>
            <person name="Gostincar C."/>
            <person name="Volpe R.P."/>
            <person name="Klimenkova P."/>
            <person name="Gaidamakova E.K."/>
            <person name="Zhou C.E."/>
            <person name="Stewart B.J."/>
            <person name="Lyman M.G."/>
            <person name="Malfatti S.A."/>
            <person name="Rubinfeld B."/>
            <person name="Courtot M."/>
            <person name="Singh J."/>
            <person name="Dalgard C.L."/>
            <person name="Hamilton T."/>
            <person name="Frey K.G."/>
            <person name="Gunde-Cimerman N."/>
            <person name="Dugan L."/>
            <person name="Daly M.J."/>
        </authorList>
    </citation>
    <scope>NUCLEOTIDE SEQUENCE [LARGE SCALE GENOMIC DNA]</scope>
    <source>
        <strain evidence="6 7">MD1149</strain>
    </source>
</reference>